<evidence type="ECO:0008006" key="10">
    <source>
        <dbReference type="Google" id="ProtNLM"/>
    </source>
</evidence>
<dbReference type="STRING" id="218851.A0A2G5F8E1"/>
<dbReference type="Pfam" id="PF05834">
    <property type="entry name" value="Lycopene_cycl"/>
    <property type="match status" value="1"/>
</dbReference>
<dbReference type="PANTHER" id="PTHR39757:SF3">
    <property type="entry name" value="LYCOPENE EPSILON CYCLASE, CHLOROPLASTIC"/>
    <property type="match status" value="1"/>
</dbReference>
<evidence type="ECO:0000256" key="5">
    <source>
        <dbReference type="ARBA" id="ARBA00022946"/>
    </source>
</evidence>
<keyword evidence="9" id="KW-1185">Reference proteome</keyword>
<keyword evidence="4" id="KW-0934">Plastid</keyword>
<dbReference type="GO" id="GO:0016705">
    <property type="term" value="F:oxidoreductase activity, acting on paired donors, with incorporation or reduction of molecular oxygen"/>
    <property type="evidence" value="ECO:0007669"/>
    <property type="project" value="InterPro"/>
</dbReference>
<evidence type="ECO:0000256" key="3">
    <source>
        <dbReference type="ARBA" id="ARBA00006599"/>
    </source>
</evidence>
<dbReference type="NCBIfam" id="TIGR01790">
    <property type="entry name" value="carotene-cycl"/>
    <property type="match status" value="1"/>
</dbReference>
<dbReference type="FunFam" id="3.50.50.60:FF:000101">
    <property type="entry name" value="lycopene epsilon cyclase, chloroplastic"/>
    <property type="match status" value="1"/>
</dbReference>
<comment type="similarity">
    <text evidence="3">Belongs to the lycopene cyclase family.</text>
</comment>
<keyword evidence="5" id="KW-0809">Transit peptide</keyword>
<dbReference type="InterPro" id="IPR010108">
    <property type="entry name" value="Lycopene_cyclase_b/e"/>
</dbReference>
<feature type="transmembrane region" description="Helical" evidence="7">
    <location>
        <begin position="478"/>
        <end position="501"/>
    </location>
</feature>
<evidence type="ECO:0000256" key="7">
    <source>
        <dbReference type="SAM" id="Phobius"/>
    </source>
</evidence>
<dbReference type="FunCoup" id="A0A2G5F8E1">
    <property type="interactions" value="403"/>
</dbReference>
<gene>
    <name evidence="8" type="ORF">AQUCO_00100027v1</name>
</gene>
<sequence length="529" mass="59784">MVSMELLGARNLGTMAISSCSVSSYKTRNKLMSSKQYFKRYPCRVCRLNVKARGNVAFKEGFVDEEDYVKAGGSELLFVQMQQTKPMDKQAKLADKLPPIDVREAVMDLVVIGCGPAGLSLAAEAAKLGLKVGLIGPDLPFTNNYGVWEDEFKDLGLERCIEHVWQDTIVYLDNNDPILIGRAYGRVSRHLLHEELLKRCVESGVSYLNSKVERINEAADGHSVVVCESEILIPCRLATVASGAASGKLLEYEVGGPRVSVQTAYGVEVEVENNPYDPNLMVFMDYRDYMEQKVQSLKEEYPTFLYVMPMSPTRLFFEETCLASRDAMPFDLLKRKLMSRLKTMGIHVTKVYEEEWSYIPVGGSLPNTEQKNLAFGAAASMVHPATGYSVVRSLSEAPKYASVIANILKQDINSKYSVTREWEAENISMQAWNTLWPKERKRQRAFFLFGLELILQLDIEGIRTFFHTFFRLPTWMWQGFLGSSLSSFDLILFSFYMFALAPNSMRMSLVRHLLSDPSGATMVRTYLEL</sequence>
<evidence type="ECO:0000256" key="2">
    <source>
        <dbReference type="ARBA" id="ARBA00004829"/>
    </source>
</evidence>
<keyword evidence="6" id="KW-0413">Isomerase</keyword>
<dbReference type="GO" id="GO:0016860">
    <property type="term" value="F:intramolecular oxidoreductase activity"/>
    <property type="evidence" value="ECO:0007669"/>
    <property type="project" value="UniProtKB-ARBA"/>
</dbReference>
<name>A0A2G5F8E1_AQUCA</name>
<dbReference type="Proteomes" id="UP000230069">
    <property type="component" value="Unassembled WGS sequence"/>
</dbReference>
<dbReference type="InterPro" id="IPR036188">
    <property type="entry name" value="FAD/NAD-bd_sf"/>
</dbReference>
<reference evidence="8 9" key="1">
    <citation type="submission" date="2017-09" db="EMBL/GenBank/DDBJ databases">
        <title>WGS assembly of Aquilegia coerulea Goldsmith.</title>
        <authorList>
            <person name="Hodges S."/>
            <person name="Kramer E."/>
            <person name="Nordborg M."/>
            <person name="Tomkins J."/>
            <person name="Borevitz J."/>
            <person name="Derieg N."/>
            <person name="Yan J."/>
            <person name="Mihaltcheva S."/>
            <person name="Hayes R.D."/>
            <person name="Rokhsar D."/>
        </authorList>
    </citation>
    <scope>NUCLEOTIDE SEQUENCE [LARGE SCALE GENOMIC DNA]</scope>
    <source>
        <strain evidence="9">cv. Goldsmith</strain>
    </source>
</reference>
<evidence type="ECO:0000256" key="1">
    <source>
        <dbReference type="ARBA" id="ARBA00004474"/>
    </source>
</evidence>
<evidence type="ECO:0000256" key="4">
    <source>
        <dbReference type="ARBA" id="ARBA00022640"/>
    </source>
</evidence>
<comment type="subcellular location">
    <subcellularLocation>
        <location evidence="1">Plastid</location>
    </subcellularLocation>
</comment>
<dbReference type="Gene3D" id="3.50.50.60">
    <property type="entry name" value="FAD/NAD(P)-binding domain"/>
    <property type="match status" value="1"/>
</dbReference>
<proteinExistence type="inferred from homology"/>
<protein>
    <recommendedName>
        <fullName evidence="10">Lycopene epsilon-cyclase</fullName>
    </recommendedName>
</protein>
<dbReference type="OrthoDB" id="2015447at2759"/>
<evidence type="ECO:0000313" key="8">
    <source>
        <dbReference type="EMBL" id="PIA64262.1"/>
    </source>
</evidence>
<dbReference type="GO" id="GO:0016117">
    <property type="term" value="P:carotenoid biosynthetic process"/>
    <property type="evidence" value="ECO:0007669"/>
    <property type="project" value="InterPro"/>
</dbReference>
<evidence type="ECO:0000256" key="6">
    <source>
        <dbReference type="ARBA" id="ARBA00023235"/>
    </source>
</evidence>
<evidence type="ECO:0000313" key="9">
    <source>
        <dbReference type="Proteomes" id="UP000230069"/>
    </source>
</evidence>
<accession>A0A2G5F8E1</accession>
<keyword evidence="7" id="KW-1133">Transmembrane helix</keyword>
<dbReference type="EMBL" id="KZ305018">
    <property type="protein sequence ID" value="PIA64262.1"/>
    <property type="molecule type" value="Genomic_DNA"/>
</dbReference>
<dbReference type="SUPFAM" id="SSF51905">
    <property type="entry name" value="FAD/NAD(P)-binding domain"/>
    <property type="match status" value="1"/>
</dbReference>
<organism evidence="8 9">
    <name type="scientific">Aquilegia coerulea</name>
    <name type="common">Rocky mountain columbine</name>
    <dbReference type="NCBI Taxonomy" id="218851"/>
    <lineage>
        <taxon>Eukaryota</taxon>
        <taxon>Viridiplantae</taxon>
        <taxon>Streptophyta</taxon>
        <taxon>Embryophyta</taxon>
        <taxon>Tracheophyta</taxon>
        <taxon>Spermatophyta</taxon>
        <taxon>Magnoliopsida</taxon>
        <taxon>Ranunculales</taxon>
        <taxon>Ranunculaceae</taxon>
        <taxon>Thalictroideae</taxon>
        <taxon>Aquilegia</taxon>
    </lineage>
</organism>
<keyword evidence="7" id="KW-0472">Membrane</keyword>
<keyword evidence="7" id="KW-0812">Transmembrane</keyword>
<dbReference type="InParanoid" id="A0A2G5F8E1"/>
<dbReference type="GO" id="GO:0009536">
    <property type="term" value="C:plastid"/>
    <property type="evidence" value="ECO:0007669"/>
    <property type="project" value="UniProtKB-SubCell"/>
</dbReference>
<comment type="pathway">
    <text evidence="2">Carotenoid biosynthesis.</text>
</comment>
<dbReference type="AlphaFoldDB" id="A0A2G5F8E1"/>
<dbReference type="PANTHER" id="PTHR39757">
    <property type="match status" value="1"/>
</dbReference>